<protein>
    <submittedName>
        <fullName evidence="2">Uncharacterized protein</fullName>
    </submittedName>
</protein>
<dbReference type="EMBL" id="JAFBMS010000017">
    <property type="protein sequence ID" value="KAG9345803.1"/>
    <property type="molecule type" value="Genomic_DNA"/>
</dbReference>
<proteinExistence type="predicted"/>
<evidence type="ECO:0000256" key="1">
    <source>
        <dbReference type="SAM" id="MobiDB-lite"/>
    </source>
</evidence>
<feature type="region of interest" description="Disordered" evidence="1">
    <location>
        <begin position="122"/>
        <end position="146"/>
    </location>
</feature>
<keyword evidence="3" id="KW-1185">Reference proteome</keyword>
<sequence length="146" mass="15546">MPQPFTCITRSFLCEGGGRFMFLSFLNLSCRPGCGPLQSAGVACAHSCLQTRKVVPGAQDLVDFSPVYRCLHIYTVLGSRPMSSGRPVTMAFVLVLVRTALRGSTFTAAQCGMARHGAWEDTQSRGLGPGPGHWGGEEFMTGGSQG</sequence>
<dbReference type="Proteomes" id="UP000824540">
    <property type="component" value="Unassembled WGS sequence"/>
</dbReference>
<dbReference type="OrthoDB" id="9893075at2759"/>
<gene>
    <name evidence="2" type="ORF">JZ751_008948</name>
</gene>
<accession>A0A8T2NXM6</accession>
<name>A0A8T2NXM6_9TELE</name>
<reference evidence="2" key="1">
    <citation type="thesis" date="2021" institute="BYU ScholarsArchive" country="Provo, UT, USA">
        <title>Applications of and Algorithms for Genome Assembly and Genomic Analyses with an Emphasis on Marine Teleosts.</title>
        <authorList>
            <person name="Pickett B.D."/>
        </authorList>
    </citation>
    <scope>NUCLEOTIDE SEQUENCE</scope>
    <source>
        <strain evidence="2">HI-2016</strain>
    </source>
</reference>
<organism evidence="2 3">
    <name type="scientific">Albula glossodonta</name>
    <name type="common">roundjaw bonefish</name>
    <dbReference type="NCBI Taxonomy" id="121402"/>
    <lineage>
        <taxon>Eukaryota</taxon>
        <taxon>Metazoa</taxon>
        <taxon>Chordata</taxon>
        <taxon>Craniata</taxon>
        <taxon>Vertebrata</taxon>
        <taxon>Euteleostomi</taxon>
        <taxon>Actinopterygii</taxon>
        <taxon>Neopterygii</taxon>
        <taxon>Teleostei</taxon>
        <taxon>Albuliformes</taxon>
        <taxon>Albulidae</taxon>
        <taxon>Albula</taxon>
    </lineage>
</organism>
<dbReference type="AlphaFoldDB" id="A0A8T2NXM6"/>
<evidence type="ECO:0000313" key="2">
    <source>
        <dbReference type="EMBL" id="KAG9345803.1"/>
    </source>
</evidence>
<comment type="caution">
    <text evidence="2">The sequence shown here is derived from an EMBL/GenBank/DDBJ whole genome shotgun (WGS) entry which is preliminary data.</text>
</comment>
<evidence type="ECO:0000313" key="3">
    <source>
        <dbReference type="Proteomes" id="UP000824540"/>
    </source>
</evidence>